<sequence>MSALACCVDADVSPLGYAVSWDKSLEFFPPTYLHWQTSPLTPPVPISLPDLFSDLYLVDGCGAPYSSVNSSGDTIVREIKAPDLISNLSDGETCASPMSKKSKQKILLAI</sequence>
<keyword evidence="2" id="KW-1185">Reference proteome</keyword>
<reference evidence="1 2" key="1">
    <citation type="journal article" date="2021" name="BMC Genomics">
        <title>Datura genome reveals duplications of psychoactive alkaloid biosynthetic genes and high mutation rate following tissue culture.</title>
        <authorList>
            <person name="Rajewski A."/>
            <person name="Carter-House D."/>
            <person name="Stajich J."/>
            <person name="Litt A."/>
        </authorList>
    </citation>
    <scope>NUCLEOTIDE SEQUENCE [LARGE SCALE GENOMIC DNA]</scope>
    <source>
        <strain evidence="1">AR-01</strain>
    </source>
</reference>
<protein>
    <submittedName>
        <fullName evidence="1">Uncharacterized protein</fullName>
    </submittedName>
</protein>
<proteinExistence type="predicted"/>
<accession>A0ABS8WFG4</accession>
<dbReference type="Proteomes" id="UP000823775">
    <property type="component" value="Unassembled WGS sequence"/>
</dbReference>
<organism evidence="1 2">
    <name type="scientific">Datura stramonium</name>
    <name type="common">Jimsonweed</name>
    <name type="synonym">Common thornapple</name>
    <dbReference type="NCBI Taxonomy" id="4076"/>
    <lineage>
        <taxon>Eukaryota</taxon>
        <taxon>Viridiplantae</taxon>
        <taxon>Streptophyta</taxon>
        <taxon>Embryophyta</taxon>
        <taxon>Tracheophyta</taxon>
        <taxon>Spermatophyta</taxon>
        <taxon>Magnoliopsida</taxon>
        <taxon>eudicotyledons</taxon>
        <taxon>Gunneridae</taxon>
        <taxon>Pentapetalae</taxon>
        <taxon>asterids</taxon>
        <taxon>lamiids</taxon>
        <taxon>Solanales</taxon>
        <taxon>Solanaceae</taxon>
        <taxon>Solanoideae</taxon>
        <taxon>Datureae</taxon>
        <taxon>Datura</taxon>
    </lineage>
</organism>
<name>A0ABS8WFG4_DATST</name>
<evidence type="ECO:0000313" key="1">
    <source>
        <dbReference type="EMBL" id="MCE3049551.1"/>
    </source>
</evidence>
<gene>
    <name evidence="1" type="ORF">HAX54_045140</name>
</gene>
<dbReference type="EMBL" id="JACEIK010006974">
    <property type="protein sequence ID" value="MCE3049551.1"/>
    <property type="molecule type" value="Genomic_DNA"/>
</dbReference>
<comment type="caution">
    <text evidence="1">The sequence shown here is derived from an EMBL/GenBank/DDBJ whole genome shotgun (WGS) entry which is preliminary data.</text>
</comment>
<evidence type="ECO:0000313" key="2">
    <source>
        <dbReference type="Proteomes" id="UP000823775"/>
    </source>
</evidence>